<evidence type="ECO:0000256" key="1">
    <source>
        <dbReference type="PROSITE-ProRule" id="PRU00339"/>
    </source>
</evidence>
<dbReference type="PANTHER" id="PTHR12558">
    <property type="entry name" value="CELL DIVISION CYCLE 16,23,27"/>
    <property type="match status" value="1"/>
</dbReference>
<evidence type="ECO:0000313" key="2">
    <source>
        <dbReference type="EMBL" id="PWJ14714.1"/>
    </source>
</evidence>
<dbReference type="AlphaFoldDB" id="A0A315Y4L1"/>
<dbReference type="Gene3D" id="1.25.40.10">
    <property type="entry name" value="Tetratricopeptide repeat domain"/>
    <property type="match status" value="3"/>
</dbReference>
<dbReference type="InterPro" id="IPR019734">
    <property type="entry name" value="TPR_rpt"/>
</dbReference>
<dbReference type="Pfam" id="PF13414">
    <property type="entry name" value="TPR_11"/>
    <property type="match status" value="1"/>
</dbReference>
<accession>A0A315Y4L1</accession>
<dbReference type="SMART" id="SM00028">
    <property type="entry name" value="TPR"/>
    <property type="match status" value="5"/>
</dbReference>
<dbReference type="InterPro" id="IPR011990">
    <property type="entry name" value="TPR-like_helical_dom_sf"/>
</dbReference>
<reference evidence="2 3" key="1">
    <citation type="submission" date="2018-05" db="EMBL/GenBank/DDBJ databases">
        <title>The Hungate 1000. A catalogue of reference genomes from the rumen microbiome.</title>
        <authorList>
            <person name="Kelly W."/>
        </authorList>
    </citation>
    <scope>NUCLEOTIDE SEQUENCE [LARGE SCALE GENOMIC DNA]</scope>
    <source>
        <strain evidence="2 3">SAb67</strain>
    </source>
</reference>
<sequence length="505" mass="57301">MTSNQERAKQLMADSRFAFMNGQNREALNLAKEAIQLASKDPDAYQCAANACMSLGDYDNAIDYYKKAVKLDTGNGNRYFNLGYAYASAEKAGEAVKNLAKAEELGCTPENTVQLYNLLGIICFDIGRYNDALVNLSKAEAVIGIDMDIMRRKAIIYGMKNEIRKGLEVCNQMKLIAPSEYVGYQYAFKLLCQAKRLEAAKRELEIAAKYSVPSMDYYMDCVTFELQNYGNDKNRDHMKKALALLVKAMKTLKPSVKEVTETYISSAELWLQLEDADRTIACLNAALNPVSSYNLGFEIVPEDHGEISLTEYDIEEMIENDRIRIENELGEYGLEELAESIEPDEDGQRDYLTVLEDTENGSTEEEYKLDENEKYELTPDNIDQINRLYVGAYTLKSDFRRVIDYARKLQSSESTHNKYIGIYSEANACMKLGTEDHKQKYEEVIKFFRNAMIKDPADIAAVTFRIQCYTDIGEYGEAEQLCNLLTPEIRKSFLEKIKEAKGGGE</sequence>
<dbReference type="OrthoDB" id="2078583at2"/>
<proteinExistence type="predicted"/>
<protein>
    <submittedName>
        <fullName evidence="2">TPR repeat protein</fullName>
    </submittedName>
</protein>
<dbReference type="Proteomes" id="UP000245720">
    <property type="component" value="Unassembled WGS sequence"/>
</dbReference>
<dbReference type="SUPFAM" id="SSF48452">
    <property type="entry name" value="TPR-like"/>
    <property type="match status" value="3"/>
</dbReference>
<feature type="repeat" description="TPR" evidence="1">
    <location>
        <begin position="42"/>
        <end position="75"/>
    </location>
</feature>
<comment type="caution">
    <text evidence="2">The sequence shown here is derived from an EMBL/GenBank/DDBJ whole genome shotgun (WGS) entry which is preliminary data.</text>
</comment>
<name>A0A315Y4L1_RUMFL</name>
<gene>
    <name evidence="2" type="ORF">IE37_00700</name>
</gene>
<dbReference type="EMBL" id="QGDI01000002">
    <property type="protein sequence ID" value="PWJ14714.1"/>
    <property type="molecule type" value="Genomic_DNA"/>
</dbReference>
<dbReference type="PROSITE" id="PS50005">
    <property type="entry name" value="TPR"/>
    <property type="match status" value="1"/>
</dbReference>
<dbReference type="PANTHER" id="PTHR12558:SF13">
    <property type="entry name" value="CELL DIVISION CYCLE PROTEIN 27 HOMOLOG"/>
    <property type="match status" value="1"/>
</dbReference>
<evidence type="ECO:0000313" key="3">
    <source>
        <dbReference type="Proteomes" id="UP000245720"/>
    </source>
</evidence>
<organism evidence="2 3">
    <name type="scientific">Ruminococcus flavefaciens</name>
    <dbReference type="NCBI Taxonomy" id="1265"/>
    <lineage>
        <taxon>Bacteria</taxon>
        <taxon>Bacillati</taxon>
        <taxon>Bacillota</taxon>
        <taxon>Clostridia</taxon>
        <taxon>Eubacteriales</taxon>
        <taxon>Oscillospiraceae</taxon>
        <taxon>Ruminococcus</taxon>
    </lineage>
</organism>
<dbReference type="RefSeq" id="WP_109725575.1">
    <property type="nucleotide sequence ID" value="NZ_QGDI01000002.1"/>
</dbReference>
<keyword evidence="1" id="KW-0802">TPR repeat</keyword>